<sequence length="132" mass="14828">MLESRFGHSRATYFASGCTVDDLSEQLSPIEAFEREELAKSFRGVLSSEEGKRVLFWVLEQAAIYADAFAGENTNATNYSLGLQAVGRKLISKFDEVDPRLYPRLLLDVADLKAMDRAAVEARKTEDEEDEE</sequence>
<dbReference type="EMBL" id="JAVIIP010000003">
    <property type="protein sequence ID" value="MDX8537059.1"/>
    <property type="molecule type" value="Genomic_DNA"/>
</dbReference>
<dbReference type="RefSeq" id="WP_320319837.1">
    <property type="nucleotide sequence ID" value="NZ_JAVIIP010000003.1"/>
</dbReference>
<accession>A0ABU5AIE5</accession>
<evidence type="ECO:0000313" key="2">
    <source>
        <dbReference type="Proteomes" id="UP001276564"/>
    </source>
</evidence>
<name>A0ABU5AIE5_9HYPH</name>
<reference evidence="1 2" key="1">
    <citation type="submission" date="2023-08" db="EMBL/GenBank/DDBJ databases">
        <title>Implementing the SeqCode for naming new Mesorhizobium species isolated from Vachellia karroo root nodules.</title>
        <authorList>
            <person name="Van Lill M."/>
        </authorList>
    </citation>
    <scope>NUCLEOTIDE SEQUENCE [LARGE SCALE GENOMIC DNA]</scope>
    <source>
        <strain evidence="1 2">VK4B</strain>
    </source>
</reference>
<keyword evidence="2" id="KW-1185">Reference proteome</keyword>
<dbReference type="Proteomes" id="UP001276564">
    <property type="component" value="Unassembled WGS sequence"/>
</dbReference>
<gene>
    <name evidence="1" type="ORF">RFM23_05405</name>
</gene>
<protein>
    <submittedName>
        <fullName evidence="1">Uncharacterized protein</fullName>
    </submittedName>
</protein>
<organism evidence="1 2">
    <name type="scientific">Mesorhizobium abyssinicae</name>
    <dbReference type="NCBI Taxonomy" id="1209958"/>
    <lineage>
        <taxon>Bacteria</taxon>
        <taxon>Pseudomonadati</taxon>
        <taxon>Pseudomonadota</taxon>
        <taxon>Alphaproteobacteria</taxon>
        <taxon>Hyphomicrobiales</taxon>
        <taxon>Phyllobacteriaceae</taxon>
        <taxon>Mesorhizobium</taxon>
    </lineage>
</organism>
<proteinExistence type="predicted"/>
<comment type="caution">
    <text evidence="1">The sequence shown here is derived from an EMBL/GenBank/DDBJ whole genome shotgun (WGS) entry which is preliminary data.</text>
</comment>
<evidence type="ECO:0000313" key="1">
    <source>
        <dbReference type="EMBL" id="MDX8537059.1"/>
    </source>
</evidence>